<dbReference type="AlphaFoldDB" id="A0A8J3G6U8"/>
<evidence type="ECO:0000256" key="1">
    <source>
        <dbReference type="ARBA" id="ARBA00005077"/>
    </source>
</evidence>
<comment type="pathway">
    <text evidence="1 8">Amino-acid biosynthesis; L-arginine biosynthesis; carbamoyl phosphate from bicarbonate: step 1/1.</text>
</comment>
<gene>
    <name evidence="8 10" type="primary">carA</name>
    <name evidence="10" type="ORF">GCM10008106_35280</name>
</gene>
<feature type="active site" evidence="8">
    <location>
        <position position="371"/>
    </location>
</feature>
<evidence type="ECO:0000256" key="5">
    <source>
        <dbReference type="ARBA" id="ARBA00022840"/>
    </source>
</evidence>
<keyword evidence="8" id="KW-0028">Amino-acid biosynthesis</keyword>
<feature type="active site" description="Nucleophile" evidence="8">
    <location>
        <position position="285"/>
    </location>
</feature>
<dbReference type="EMBL" id="BMYF01000027">
    <property type="protein sequence ID" value="GHB51390.1"/>
    <property type="molecule type" value="Genomic_DNA"/>
</dbReference>
<evidence type="ECO:0000259" key="9">
    <source>
        <dbReference type="SMART" id="SM01097"/>
    </source>
</evidence>
<dbReference type="NCBIfam" id="TIGR01368">
    <property type="entry name" value="CPSaseIIsmall"/>
    <property type="match status" value="1"/>
</dbReference>
<reference evidence="10" key="2">
    <citation type="submission" date="2020-09" db="EMBL/GenBank/DDBJ databases">
        <authorList>
            <person name="Sun Q."/>
            <person name="Kim S."/>
        </authorList>
    </citation>
    <scope>NUCLEOTIDE SEQUENCE</scope>
    <source>
        <strain evidence="10">KCTC 23224</strain>
    </source>
</reference>
<feature type="binding site" evidence="8">
    <location>
        <position position="329"/>
    </location>
    <ligand>
        <name>L-glutamine</name>
        <dbReference type="ChEBI" id="CHEBI:58359"/>
    </ligand>
</feature>
<comment type="pathway">
    <text evidence="8">Pyrimidine metabolism; UMP biosynthesis via de novo pathway; (S)-dihydroorotate from bicarbonate: step 1/3.</text>
</comment>
<dbReference type="InterPro" id="IPR035686">
    <property type="entry name" value="CPSase_GATase1"/>
</dbReference>
<feature type="domain" description="Carbamoyl-phosphate synthase small subunit N-terminal" evidence="9">
    <location>
        <begin position="34"/>
        <end position="164"/>
    </location>
</feature>
<comment type="similarity">
    <text evidence="2 8">Belongs to the CarA family.</text>
</comment>
<evidence type="ECO:0000313" key="10">
    <source>
        <dbReference type="EMBL" id="GHB51390.1"/>
    </source>
</evidence>
<comment type="catalytic activity">
    <reaction evidence="8">
        <text>L-glutamine + H2O = L-glutamate + NH4(+)</text>
        <dbReference type="Rhea" id="RHEA:15889"/>
        <dbReference type="ChEBI" id="CHEBI:15377"/>
        <dbReference type="ChEBI" id="CHEBI:28938"/>
        <dbReference type="ChEBI" id="CHEBI:29985"/>
        <dbReference type="ChEBI" id="CHEBI:58359"/>
    </reaction>
</comment>
<feature type="binding site" evidence="8">
    <location>
        <position position="327"/>
    </location>
    <ligand>
        <name>L-glutamine</name>
        <dbReference type="ChEBI" id="CHEBI:58359"/>
    </ligand>
</feature>
<dbReference type="HAMAP" id="MF_01209">
    <property type="entry name" value="CPSase_S_chain"/>
    <property type="match status" value="1"/>
</dbReference>
<dbReference type="GO" id="GO:0006526">
    <property type="term" value="P:L-arginine biosynthetic process"/>
    <property type="evidence" value="ECO:0007669"/>
    <property type="project" value="UniProtKB-UniRule"/>
</dbReference>
<keyword evidence="8" id="KW-0055">Arginine biosynthesis</keyword>
<keyword evidence="4 8" id="KW-0547">Nucleotide-binding</keyword>
<evidence type="ECO:0000256" key="4">
    <source>
        <dbReference type="ARBA" id="ARBA00022741"/>
    </source>
</evidence>
<feature type="active site" evidence="8">
    <location>
        <position position="373"/>
    </location>
</feature>
<dbReference type="GO" id="GO:0044205">
    <property type="term" value="P:'de novo' UMP biosynthetic process"/>
    <property type="evidence" value="ECO:0007669"/>
    <property type="project" value="UniProtKB-UniRule"/>
</dbReference>
<keyword evidence="8" id="KW-0665">Pyrimidine biosynthesis</keyword>
<dbReference type="Proteomes" id="UP000642809">
    <property type="component" value="Unassembled WGS sequence"/>
</dbReference>
<comment type="function">
    <text evidence="8">Small subunit of the glutamine-dependent carbamoyl phosphate synthetase (CPSase). CPSase catalyzes the formation of carbamoyl phosphate from the ammonia moiety of glutamine, carbonate, and phosphate donated by ATP, constituting the first step of 2 biosynthetic pathways, one leading to arginine and/or urea and the other to pyrimidine nucleotides. The small subunit (glutamine amidotransferase) binds and cleaves glutamine to supply the large subunit with the substrate ammonia.</text>
</comment>
<evidence type="ECO:0000313" key="11">
    <source>
        <dbReference type="Proteomes" id="UP000642809"/>
    </source>
</evidence>
<dbReference type="PANTHER" id="PTHR43418:SF7">
    <property type="entry name" value="CARBAMOYL-PHOSPHATE SYNTHASE SMALL CHAIN"/>
    <property type="match status" value="1"/>
</dbReference>
<dbReference type="InterPro" id="IPR029062">
    <property type="entry name" value="Class_I_gatase-like"/>
</dbReference>
<dbReference type="GO" id="GO:0006541">
    <property type="term" value="P:glutamine metabolic process"/>
    <property type="evidence" value="ECO:0007669"/>
    <property type="project" value="InterPro"/>
</dbReference>
<keyword evidence="6 8" id="KW-0315">Glutamine amidotransferase</keyword>
<dbReference type="UniPathway" id="UPA00068">
    <property type="reaction ID" value="UER00171"/>
</dbReference>
<keyword evidence="5 8" id="KW-0067">ATP-binding</keyword>
<feature type="binding site" evidence="8">
    <location>
        <position position="289"/>
    </location>
    <ligand>
        <name>L-glutamine</name>
        <dbReference type="ChEBI" id="CHEBI:58359"/>
    </ligand>
</feature>
<dbReference type="PRINTS" id="PR00097">
    <property type="entry name" value="ANTSNTHASEII"/>
</dbReference>
<dbReference type="GO" id="GO:0005524">
    <property type="term" value="F:ATP binding"/>
    <property type="evidence" value="ECO:0007669"/>
    <property type="project" value="UniProtKB-UniRule"/>
</dbReference>
<comment type="subunit">
    <text evidence="8">Composed of two chains; the small (or glutamine) chain promotes the hydrolysis of glutamine to ammonia, which is used by the large (or ammonia) chain to synthesize carbamoyl phosphate. Tetramer of heterodimers (alpha,beta)4.</text>
</comment>
<dbReference type="InterPro" id="IPR002474">
    <property type="entry name" value="CarbamoylP_synth_ssu_N"/>
</dbReference>
<evidence type="ECO:0000256" key="6">
    <source>
        <dbReference type="ARBA" id="ARBA00022962"/>
    </source>
</evidence>
<feature type="binding site" evidence="8">
    <location>
        <position position="330"/>
    </location>
    <ligand>
        <name>L-glutamine</name>
        <dbReference type="ChEBI" id="CHEBI:58359"/>
    </ligand>
</feature>
<dbReference type="PROSITE" id="PS51273">
    <property type="entry name" value="GATASE_TYPE_1"/>
    <property type="match status" value="1"/>
</dbReference>
<accession>A0A8J3G6U8</accession>
<dbReference type="GO" id="GO:0004088">
    <property type="term" value="F:carbamoyl-phosphate synthase (glutamine-hydrolyzing) activity"/>
    <property type="evidence" value="ECO:0007669"/>
    <property type="project" value="UniProtKB-UniRule"/>
</dbReference>
<dbReference type="SUPFAM" id="SSF52317">
    <property type="entry name" value="Class I glutamine amidotransferase-like"/>
    <property type="match status" value="1"/>
</dbReference>
<keyword evidence="11" id="KW-1185">Reference proteome</keyword>
<dbReference type="SMART" id="SM01097">
    <property type="entry name" value="CPSase_sm_chain"/>
    <property type="match status" value="1"/>
</dbReference>
<dbReference type="NCBIfam" id="NF009475">
    <property type="entry name" value="PRK12838.1"/>
    <property type="match status" value="1"/>
</dbReference>
<sequence>MGFLLNPFFYVLFIQANLLKFVTLGSSKTNMNQQKATLLLADGTIFKGTLIGSPGTNGGEICFNTGMTGYQEIYTDPSYTGQIVVTTTSHIGNYGVIDAEVESAAPTIAGIVVNSFSQTFSRLDANGSLQDYLVKHGITGIADIDTRKLVRHLRSKGAMNAVISSEYEDDLAGLKVQLNLVPDMNGLELSSEVCTKEPFYFGDEHASIKVACLDFGIKLNILRNLADRGVYCKVFPAKTTFEELQAWNPDGFFLSNGPGDPAVMEYAVHTTKQILESGKPVFGICLGHQILAEACGISTYKMHHGHRGLNHPIKNVLTGKSEITSQNHGFVVNREEVEKSDVVEMTHVHLNDHTVAGIRVKGKPAFSVQYHPESSPGPHDSRYLFDDFVSFMHKN</sequence>
<comment type="catalytic activity">
    <reaction evidence="7 8">
        <text>hydrogencarbonate + L-glutamine + 2 ATP + H2O = carbamoyl phosphate + L-glutamate + 2 ADP + phosphate + 2 H(+)</text>
        <dbReference type="Rhea" id="RHEA:18633"/>
        <dbReference type="ChEBI" id="CHEBI:15377"/>
        <dbReference type="ChEBI" id="CHEBI:15378"/>
        <dbReference type="ChEBI" id="CHEBI:17544"/>
        <dbReference type="ChEBI" id="CHEBI:29985"/>
        <dbReference type="ChEBI" id="CHEBI:30616"/>
        <dbReference type="ChEBI" id="CHEBI:43474"/>
        <dbReference type="ChEBI" id="CHEBI:58228"/>
        <dbReference type="ChEBI" id="CHEBI:58359"/>
        <dbReference type="ChEBI" id="CHEBI:456216"/>
        <dbReference type="EC" id="6.3.5.5"/>
    </reaction>
</comment>
<dbReference type="InterPro" id="IPR050472">
    <property type="entry name" value="Anth_synth/Amidotransfase"/>
</dbReference>
<keyword evidence="3 8" id="KW-0436">Ligase</keyword>
<dbReference type="CDD" id="cd01744">
    <property type="entry name" value="GATase1_CPSase"/>
    <property type="match status" value="1"/>
</dbReference>
<dbReference type="EC" id="6.3.5.5" evidence="8"/>
<dbReference type="Pfam" id="PF00117">
    <property type="entry name" value="GATase"/>
    <property type="match status" value="1"/>
</dbReference>
<dbReference type="SUPFAM" id="SSF52021">
    <property type="entry name" value="Carbamoyl phosphate synthetase, small subunit N-terminal domain"/>
    <property type="match status" value="1"/>
</dbReference>
<dbReference type="GO" id="GO:0006207">
    <property type="term" value="P:'de novo' pyrimidine nucleobase biosynthetic process"/>
    <property type="evidence" value="ECO:0007669"/>
    <property type="project" value="InterPro"/>
</dbReference>
<dbReference type="PRINTS" id="PR00099">
    <property type="entry name" value="CPSGATASE"/>
</dbReference>
<feature type="region of interest" description="CPSase" evidence="8">
    <location>
        <begin position="1"/>
        <end position="208"/>
    </location>
</feature>
<feature type="binding site" evidence="8">
    <location>
        <position position="78"/>
    </location>
    <ligand>
        <name>L-glutamine</name>
        <dbReference type="ChEBI" id="CHEBI:58359"/>
    </ligand>
</feature>
<comment type="caution">
    <text evidence="10">The sequence shown here is derived from an EMBL/GenBank/DDBJ whole genome shotgun (WGS) entry which is preliminary data.</text>
</comment>
<feature type="binding site" evidence="8">
    <location>
        <position position="259"/>
    </location>
    <ligand>
        <name>L-glutamine</name>
        <dbReference type="ChEBI" id="CHEBI:58359"/>
    </ligand>
</feature>
<dbReference type="Pfam" id="PF00988">
    <property type="entry name" value="CPSase_sm_chain"/>
    <property type="match status" value="1"/>
</dbReference>
<dbReference type="InterPro" id="IPR036480">
    <property type="entry name" value="CarbP_synth_ssu_N_sf"/>
</dbReference>
<evidence type="ECO:0000256" key="2">
    <source>
        <dbReference type="ARBA" id="ARBA00007800"/>
    </source>
</evidence>
<dbReference type="UniPathway" id="UPA00070">
    <property type="reaction ID" value="UER00115"/>
</dbReference>
<feature type="binding site" evidence="8">
    <location>
        <position position="286"/>
    </location>
    <ligand>
        <name>L-glutamine</name>
        <dbReference type="ChEBI" id="CHEBI:58359"/>
    </ligand>
</feature>
<feature type="binding site" evidence="8">
    <location>
        <position position="257"/>
    </location>
    <ligand>
        <name>L-glutamine</name>
        <dbReference type="ChEBI" id="CHEBI:58359"/>
    </ligand>
</feature>
<evidence type="ECO:0000256" key="7">
    <source>
        <dbReference type="ARBA" id="ARBA00048816"/>
    </source>
</evidence>
<organism evidence="10 11">
    <name type="scientific">Mongoliitalea lutea</name>
    <dbReference type="NCBI Taxonomy" id="849756"/>
    <lineage>
        <taxon>Bacteria</taxon>
        <taxon>Pseudomonadati</taxon>
        <taxon>Bacteroidota</taxon>
        <taxon>Cytophagia</taxon>
        <taxon>Cytophagales</taxon>
        <taxon>Cyclobacteriaceae</taxon>
        <taxon>Mongoliitalea</taxon>
    </lineage>
</organism>
<dbReference type="PANTHER" id="PTHR43418">
    <property type="entry name" value="MULTIFUNCTIONAL TRYPTOPHAN BIOSYNTHESIS PROTEIN-RELATED"/>
    <property type="match status" value="1"/>
</dbReference>
<dbReference type="InterPro" id="IPR017926">
    <property type="entry name" value="GATASE"/>
</dbReference>
<dbReference type="PRINTS" id="PR00096">
    <property type="entry name" value="GATASE"/>
</dbReference>
<proteinExistence type="inferred from homology"/>
<protein>
    <recommendedName>
        <fullName evidence="8">Carbamoyl phosphate synthase small chain</fullName>
        <ecNumber evidence="8">6.3.5.5</ecNumber>
    </recommendedName>
    <alternativeName>
        <fullName evidence="8">Carbamoyl phosphate synthetase glutamine chain</fullName>
    </alternativeName>
</protein>
<dbReference type="Gene3D" id="3.50.30.20">
    <property type="entry name" value="Carbamoyl-phosphate synthase small subunit, N-terminal domain"/>
    <property type="match status" value="1"/>
</dbReference>
<name>A0A8J3G6U8_9BACT</name>
<dbReference type="InterPro" id="IPR006274">
    <property type="entry name" value="CarbamoylP_synth_ssu"/>
</dbReference>
<reference evidence="10" key="1">
    <citation type="journal article" date="2014" name="Int. J. Syst. Evol. Microbiol.">
        <title>Complete genome sequence of Corynebacterium casei LMG S-19264T (=DSM 44701T), isolated from a smear-ripened cheese.</title>
        <authorList>
            <consortium name="US DOE Joint Genome Institute (JGI-PGF)"/>
            <person name="Walter F."/>
            <person name="Albersmeier A."/>
            <person name="Kalinowski J."/>
            <person name="Ruckert C."/>
        </authorList>
    </citation>
    <scope>NUCLEOTIDE SEQUENCE</scope>
    <source>
        <strain evidence="10">KCTC 23224</strain>
    </source>
</reference>
<evidence type="ECO:0000256" key="3">
    <source>
        <dbReference type="ARBA" id="ARBA00022598"/>
    </source>
</evidence>
<dbReference type="Gene3D" id="3.40.50.880">
    <property type="match status" value="1"/>
</dbReference>
<evidence type="ECO:0000256" key="8">
    <source>
        <dbReference type="HAMAP-Rule" id="MF_01209"/>
    </source>
</evidence>